<evidence type="ECO:0000313" key="2">
    <source>
        <dbReference type="EMBL" id="SDT88019.1"/>
    </source>
</evidence>
<dbReference type="InterPro" id="IPR021647">
    <property type="entry name" value="CusF_Ec"/>
</dbReference>
<dbReference type="Pfam" id="PF11604">
    <property type="entry name" value="CusF_Ec"/>
    <property type="match status" value="1"/>
</dbReference>
<dbReference type="Gene3D" id="2.40.50.320">
    <property type="entry name" value="Copper binding periplasmic protein CusF"/>
    <property type="match status" value="1"/>
</dbReference>
<dbReference type="AlphaFoldDB" id="A0A1H2DZ03"/>
<keyword evidence="1" id="KW-0732">Signal</keyword>
<proteinExistence type="predicted"/>
<dbReference type="RefSeq" id="WP_092383132.1">
    <property type="nucleotide sequence ID" value="NZ_LT629787.1"/>
</dbReference>
<feature type="signal peptide" evidence="1">
    <location>
        <begin position="1"/>
        <end position="22"/>
    </location>
</feature>
<name>A0A1H2DZ03_9GAMM</name>
<dbReference type="Proteomes" id="UP000243924">
    <property type="component" value="Chromosome I"/>
</dbReference>
<reference evidence="3" key="1">
    <citation type="submission" date="2016-10" db="EMBL/GenBank/DDBJ databases">
        <authorList>
            <person name="Varghese N."/>
            <person name="Submissions S."/>
        </authorList>
    </citation>
    <scope>NUCLEOTIDE SEQUENCE [LARGE SCALE GENOMIC DNA]</scope>
    <source>
        <strain evidence="3">CECT 8338</strain>
    </source>
</reference>
<keyword evidence="3" id="KW-1185">Reference proteome</keyword>
<dbReference type="EMBL" id="LT629787">
    <property type="protein sequence ID" value="SDT88019.1"/>
    <property type="molecule type" value="Genomic_DNA"/>
</dbReference>
<sequence length="98" mass="11086">MRTLKIALLGLSLLMTPLLAGAETSDMSQGEVRRIDLDGQRVTLRHGPINNLKMPPMTMIFRVDQKEQLEQLAPGDQVNFRAEERDGNYVVVDLHKQD</sequence>
<accession>A0A1H2DZ03</accession>
<protein>
    <submittedName>
        <fullName evidence="2">Cu and Ag efflux protein CusF</fullName>
    </submittedName>
</protein>
<dbReference type="InterPro" id="IPR042230">
    <property type="entry name" value="CusF_sf"/>
</dbReference>
<gene>
    <name evidence="2" type="ORF">SAMN05216210_0118</name>
</gene>
<dbReference type="STRING" id="1434072.SAMN05216210_0118"/>
<evidence type="ECO:0000256" key="1">
    <source>
        <dbReference type="SAM" id="SignalP"/>
    </source>
</evidence>
<organism evidence="2 3">
    <name type="scientific">Halopseudomonas salegens</name>
    <dbReference type="NCBI Taxonomy" id="1434072"/>
    <lineage>
        <taxon>Bacteria</taxon>
        <taxon>Pseudomonadati</taxon>
        <taxon>Pseudomonadota</taxon>
        <taxon>Gammaproteobacteria</taxon>
        <taxon>Pseudomonadales</taxon>
        <taxon>Pseudomonadaceae</taxon>
        <taxon>Halopseudomonas</taxon>
    </lineage>
</organism>
<dbReference type="OrthoDB" id="5771277at2"/>
<feature type="chain" id="PRO_5009272537" evidence="1">
    <location>
        <begin position="23"/>
        <end position="98"/>
    </location>
</feature>
<evidence type="ECO:0000313" key="3">
    <source>
        <dbReference type="Proteomes" id="UP000243924"/>
    </source>
</evidence>